<dbReference type="STRING" id="285473.A4G23_03634"/>
<dbReference type="EMBL" id="CP017316">
    <property type="protein sequence ID" value="AOT60759.1"/>
    <property type="molecule type" value="Genomic_DNA"/>
</dbReference>
<feature type="transmembrane region" description="Helical" evidence="1">
    <location>
        <begin position="48"/>
        <end position="66"/>
    </location>
</feature>
<organism evidence="2 3">
    <name type="scientific">Streptomyces rubrolavendulae</name>
    <dbReference type="NCBI Taxonomy" id="285473"/>
    <lineage>
        <taxon>Bacteria</taxon>
        <taxon>Bacillati</taxon>
        <taxon>Actinomycetota</taxon>
        <taxon>Actinomycetes</taxon>
        <taxon>Kitasatosporales</taxon>
        <taxon>Streptomycetaceae</taxon>
        <taxon>Streptomyces</taxon>
    </lineage>
</organism>
<accession>A0A1D8G5P1</accession>
<dbReference type="GeneID" id="33066737"/>
<keyword evidence="1" id="KW-0812">Transmembrane</keyword>
<evidence type="ECO:0000256" key="1">
    <source>
        <dbReference type="SAM" id="Phobius"/>
    </source>
</evidence>
<evidence type="ECO:0000313" key="3">
    <source>
        <dbReference type="Proteomes" id="UP000095349"/>
    </source>
</evidence>
<keyword evidence="3" id="KW-1185">Reference proteome</keyword>
<dbReference type="RefSeq" id="WP_069977823.1">
    <property type="nucleotide sequence ID" value="NZ_CP017316.1"/>
</dbReference>
<keyword evidence="1" id="KW-1133">Transmembrane helix</keyword>
<dbReference type="Proteomes" id="UP000095349">
    <property type="component" value="Chromosome"/>
</dbReference>
<keyword evidence="1" id="KW-0472">Membrane</keyword>
<dbReference type="KEGG" id="srn:A4G23_03634"/>
<name>A0A1D8G5P1_9ACTN</name>
<dbReference type="AlphaFoldDB" id="A0A1D8G5P1"/>
<sequence length="85" mass="9607">MSGARDRKEREVARLLAAAARPPVPPDLRARAEAYGRRMRRRERRRRWALWVLAGCAAVAFAAWAYTAQPWAAPPTGTTPPLEPW</sequence>
<proteinExistence type="predicted"/>
<dbReference type="PATRIC" id="fig|285473.5.peg.3809"/>
<protein>
    <submittedName>
        <fullName evidence="2">Uncharacterized protein</fullName>
    </submittedName>
</protein>
<evidence type="ECO:0000313" key="2">
    <source>
        <dbReference type="EMBL" id="AOT60759.1"/>
    </source>
</evidence>
<gene>
    <name evidence="2" type="ORF">A4G23_03634</name>
</gene>
<reference evidence="2 3" key="1">
    <citation type="submission" date="2016-09" db="EMBL/GenBank/DDBJ databases">
        <title>Streptomyces rubrolavendulae MJM4426 Genome sequencing and assembly.</title>
        <authorList>
            <person name="Kim J.-G."/>
        </authorList>
    </citation>
    <scope>NUCLEOTIDE SEQUENCE [LARGE SCALE GENOMIC DNA]</scope>
    <source>
        <strain evidence="2 3">MJM4426</strain>
    </source>
</reference>